<gene>
    <name evidence="8" type="ORF">H8B04_07940</name>
</gene>
<feature type="transmembrane region" description="Helical" evidence="7">
    <location>
        <begin position="52"/>
        <end position="71"/>
    </location>
</feature>
<dbReference type="Proteomes" id="UP000651271">
    <property type="component" value="Unassembled WGS sequence"/>
</dbReference>
<reference evidence="8 9" key="1">
    <citation type="submission" date="2020-08" db="EMBL/GenBank/DDBJ databases">
        <title>Sphingobacterium sp. DN04309 isolated from aquaculture water.</title>
        <authorList>
            <person name="Zhang M."/>
        </authorList>
    </citation>
    <scope>NUCLEOTIDE SEQUENCE [LARGE SCALE GENOMIC DNA]</scope>
    <source>
        <strain evidence="8 9">DN04309</strain>
    </source>
</reference>
<evidence type="ECO:0000313" key="9">
    <source>
        <dbReference type="Proteomes" id="UP000651271"/>
    </source>
</evidence>
<evidence type="ECO:0000256" key="1">
    <source>
        <dbReference type="ARBA" id="ARBA00004651"/>
    </source>
</evidence>
<keyword evidence="9" id="KW-1185">Reference proteome</keyword>
<keyword evidence="4 7" id="KW-0812">Transmembrane</keyword>
<evidence type="ECO:0000256" key="4">
    <source>
        <dbReference type="ARBA" id="ARBA00022692"/>
    </source>
</evidence>
<evidence type="ECO:0000313" key="8">
    <source>
        <dbReference type="EMBL" id="MBD1429498.1"/>
    </source>
</evidence>
<comment type="subcellular location">
    <subcellularLocation>
        <location evidence="1">Cell membrane</location>
        <topology evidence="1">Multi-pass membrane protein</topology>
    </subcellularLocation>
</comment>
<organism evidence="8 9">
    <name type="scientific">Sphingobacterium litopenaei</name>
    <dbReference type="NCBI Taxonomy" id="2763500"/>
    <lineage>
        <taxon>Bacteria</taxon>
        <taxon>Pseudomonadati</taxon>
        <taxon>Bacteroidota</taxon>
        <taxon>Sphingobacteriia</taxon>
        <taxon>Sphingobacteriales</taxon>
        <taxon>Sphingobacteriaceae</taxon>
        <taxon>Sphingobacterium</taxon>
    </lineage>
</organism>
<evidence type="ECO:0000256" key="5">
    <source>
        <dbReference type="ARBA" id="ARBA00022989"/>
    </source>
</evidence>
<proteinExistence type="inferred from homology"/>
<feature type="transmembrane region" description="Helical" evidence="7">
    <location>
        <begin position="83"/>
        <end position="102"/>
    </location>
</feature>
<dbReference type="InterPro" id="IPR051907">
    <property type="entry name" value="DoxX-like_oxidoreductase"/>
</dbReference>
<dbReference type="PANTHER" id="PTHR33452">
    <property type="entry name" value="OXIDOREDUCTASE CATD-RELATED"/>
    <property type="match status" value="1"/>
</dbReference>
<dbReference type="InterPro" id="IPR032808">
    <property type="entry name" value="DoxX"/>
</dbReference>
<feature type="transmembrane region" description="Helical" evidence="7">
    <location>
        <begin position="21"/>
        <end position="46"/>
    </location>
</feature>
<evidence type="ECO:0000256" key="7">
    <source>
        <dbReference type="SAM" id="Phobius"/>
    </source>
</evidence>
<dbReference type="Pfam" id="PF07681">
    <property type="entry name" value="DoxX"/>
    <property type="match status" value="1"/>
</dbReference>
<keyword evidence="3" id="KW-1003">Cell membrane</keyword>
<protein>
    <submittedName>
        <fullName evidence="8">DoxX family protein</fullName>
    </submittedName>
</protein>
<dbReference type="PANTHER" id="PTHR33452:SF1">
    <property type="entry name" value="INNER MEMBRANE PROTEIN YPHA-RELATED"/>
    <property type="match status" value="1"/>
</dbReference>
<evidence type="ECO:0000256" key="6">
    <source>
        <dbReference type="ARBA" id="ARBA00023136"/>
    </source>
</evidence>
<comment type="similarity">
    <text evidence="2">Belongs to the DoxX family.</text>
</comment>
<dbReference type="EMBL" id="JACOIJ010000012">
    <property type="protein sequence ID" value="MBD1429498.1"/>
    <property type="molecule type" value="Genomic_DNA"/>
</dbReference>
<sequence>MPKIVKDPENWEKLGTAMHKIGITFMTSFWGFAAMAAESVGAALIILGLFTRPTACVLAFTMLIVSISHLANGDGIIKASHPMELMLVFIALAIAGAGKYSVGELPIC</sequence>
<comment type="caution">
    <text evidence="8">The sequence shown here is derived from an EMBL/GenBank/DDBJ whole genome shotgun (WGS) entry which is preliminary data.</text>
</comment>
<keyword evidence="6 7" id="KW-0472">Membrane</keyword>
<evidence type="ECO:0000256" key="3">
    <source>
        <dbReference type="ARBA" id="ARBA00022475"/>
    </source>
</evidence>
<name>A0ABR7YDW0_9SPHI</name>
<dbReference type="RefSeq" id="WP_190302008.1">
    <property type="nucleotide sequence ID" value="NZ_JACOIJ010000012.1"/>
</dbReference>
<evidence type="ECO:0000256" key="2">
    <source>
        <dbReference type="ARBA" id="ARBA00006679"/>
    </source>
</evidence>
<accession>A0ABR7YDW0</accession>
<keyword evidence="5 7" id="KW-1133">Transmembrane helix</keyword>